<dbReference type="EMBL" id="AOIE01000086">
    <property type="protein sequence ID" value="ELY72887.1"/>
    <property type="molecule type" value="Genomic_DNA"/>
</dbReference>
<dbReference type="AlphaFoldDB" id="L9YH78"/>
<sequence length="60" mass="7380">MKKATYQLWWFVVSCSLCLRRGEHVELFKKIEGEVLEQRYRLGLHDIEERVYRRIILQGR</sequence>
<evidence type="ECO:0000313" key="2">
    <source>
        <dbReference type="Proteomes" id="UP000011593"/>
    </source>
</evidence>
<dbReference type="PATRIC" id="fig|797303.5.peg.2916"/>
<keyword evidence="2" id="KW-1185">Reference proteome</keyword>
<proteinExistence type="predicted"/>
<evidence type="ECO:0000313" key="1">
    <source>
        <dbReference type="EMBL" id="ELY72887.1"/>
    </source>
</evidence>
<gene>
    <name evidence="1" type="ORF">C488_14432</name>
</gene>
<protein>
    <submittedName>
        <fullName evidence="1">Uncharacterized protein</fullName>
    </submittedName>
</protein>
<dbReference type="PROSITE" id="PS51257">
    <property type="entry name" value="PROKAR_LIPOPROTEIN"/>
    <property type="match status" value="1"/>
</dbReference>
<organism evidence="1 2">
    <name type="scientific">Natrinema pellirubrum (strain DSM 15624 / CIP 106293 / JCM 10476 / NCIMB 786 / 157)</name>
    <dbReference type="NCBI Taxonomy" id="797303"/>
    <lineage>
        <taxon>Archaea</taxon>
        <taxon>Methanobacteriati</taxon>
        <taxon>Methanobacteriota</taxon>
        <taxon>Stenosarchaea group</taxon>
        <taxon>Halobacteria</taxon>
        <taxon>Halobacteriales</taxon>
        <taxon>Natrialbaceae</taxon>
        <taxon>Natrinema</taxon>
    </lineage>
</organism>
<reference evidence="1 2" key="1">
    <citation type="journal article" date="2014" name="PLoS Genet.">
        <title>Phylogenetically driven sequencing of extremely halophilic archaea reveals strategies for static and dynamic osmo-response.</title>
        <authorList>
            <person name="Becker E.A."/>
            <person name="Seitzer P.M."/>
            <person name="Tritt A."/>
            <person name="Larsen D."/>
            <person name="Krusor M."/>
            <person name="Yao A.I."/>
            <person name="Wu D."/>
            <person name="Madern D."/>
            <person name="Eisen J.A."/>
            <person name="Darling A.E."/>
            <person name="Facciotti M.T."/>
        </authorList>
    </citation>
    <scope>NUCLEOTIDE SEQUENCE [LARGE SCALE GENOMIC DNA]</scope>
    <source>
        <strain evidence="1 2">DSM 15624</strain>
    </source>
</reference>
<dbReference type="Proteomes" id="UP000011593">
    <property type="component" value="Unassembled WGS sequence"/>
</dbReference>
<comment type="caution">
    <text evidence="1">The sequence shown here is derived from an EMBL/GenBank/DDBJ whole genome shotgun (WGS) entry which is preliminary data.</text>
</comment>
<name>L9YH78_NATP1</name>
<accession>L9YH78</accession>